<protein>
    <submittedName>
        <fullName evidence="2">Uncharacterized protein</fullName>
    </submittedName>
</protein>
<dbReference type="EMBL" id="CP077062">
    <property type="protein sequence ID" value="QWZ10668.1"/>
    <property type="molecule type" value="Genomic_DNA"/>
</dbReference>
<dbReference type="AlphaFoldDB" id="A0A975T4E9"/>
<dbReference type="KEGG" id="nps:KRR39_18905"/>
<name>A0A975T4E9_9ACTN</name>
<evidence type="ECO:0000256" key="1">
    <source>
        <dbReference type="SAM" id="MobiDB-lite"/>
    </source>
</evidence>
<keyword evidence="3" id="KW-1185">Reference proteome</keyword>
<accession>A0A975T4E9</accession>
<reference evidence="2" key="1">
    <citation type="submission" date="2021-06" db="EMBL/GenBank/DDBJ databases">
        <title>Complete genome sequence of Nocardioides sp. G188.</title>
        <authorList>
            <person name="Im W.-T."/>
        </authorList>
    </citation>
    <scope>NUCLEOTIDE SEQUENCE</scope>
    <source>
        <strain evidence="2">G188</strain>
    </source>
</reference>
<evidence type="ECO:0000313" key="3">
    <source>
        <dbReference type="Proteomes" id="UP000683575"/>
    </source>
</evidence>
<gene>
    <name evidence="2" type="ORF">KRR39_18905</name>
</gene>
<sequence>MHQHGHEHGHTHGPGHVDAENPFAGQGSVLLDIGDDVGALVVSTPASMVGVEIEIRPAGGDVHGHYPHVAVVARPVGDELVPSLVYGDLTEGSYELYEKGGGPVRLTVEVKGGSVTEAEWP</sequence>
<feature type="region of interest" description="Disordered" evidence="1">
    <location>
        <begin position="1"/>
        <end position="23"/>
    </location>
</feature>
<dbReference type="Proteomes" id="UP000683575">
    <property type="component" value="Chromosome"/>
</dbReference>
<feature type="compositionally biased region" description="Basic and acidic residues" evidence="1">
    <location>
        <begin position="1"/>
        <end position="19"/>
    </location>
</feature>
<evidence type="ECO:0000313" key="2">
    <source>
        <dbReference type="EMBL" id="QWZ10668.1"/>
    </source>
</evidence>
<organism evidence="2 3">
    <name type="scientific">Nocardioides panacis</name>
    <dbReference type="NCBI Taxonomy" id="2849501"/>
    <lineage>
        <taxon>Bacteria</taxon>
        <taxon>Bacillati</taxon>
        <taxon>Actinomycetota</taxon>
        <taxon>Actinomycetes</taxon>
        <taxon>Propionibacteriales</taxon>
        <taxon>Nocardioidaceae</taxon>
        <taxon>Nocardioides</taxon>
    </lineage>
</organism>
<proteinExistence type="predicted"/>